<name>A0AAD7MPB0_9AGAR</name>
<reference evidence="1" key="1">
    <citation type="submission" date="2023-03" db="EMBL/GenBank/DDBJ databases">
        <title>Massive genome expansion in bonnet fungi (Mycena s.s.) driven by repeated elements and novel gene families across ecological guilds.</title>
        <authorList>
            <consortium name="Lawrence Berkeley National Laboratory"/>
            <person name="Harder C.B."/>
            <person name="Miyauchi S."/>
            <person name="Viragh M."/>
            <person name="Kuo A."/>
            <person name="Thoen E."/>
            <person name="Andreopoulos B."/>
            <person name="Lu D."/>
            <person name="Skrede I."/>
            <person name="Drula E."/>
            <person name="Henrissat B."/>
            <person name="Morin E."/>
            <person name="Kohler A."/>
            <person name="Barry K."/>
            <person name="LaButti K."/>
            <person name="Morin E."/>
            <person name="Salamov A."/>
            <person name="Lipzen A."/>
            <person name="Mereny Z."/>
            <person name="Hegedus B."/>
            <person name="Baldrian P."/>
            <person name="Stursova M."/>
            <person name="Weitz H."/>
            <person name="Taylor A."/>
            <person name="Grigoriev I.V."/>
            <person name="Nagy L.G."/>
            <person name="Martin F."/>
            <person name="Kauserud H."/>
        </authorList>
    </citation>
    <scope>NUCLEOTIDE SEQUENCE</scope>
    <source>
        <strain evidence="1">CBHHK182m</strain>
    </source>
</reference>
<organism evidence="1 2">
    <name type="scientific">Mycena metata</name>
    <dbReference type="NCBI Taxonomy" id="1033252"/>
    <lineage>
        <taxon>Eukaryota</taxon>
        <taxon>Fungi</taxon>
        <taxon>Dikarya</taxon>
        <taxon>Basidiomycota</taxon>
        <taxon>Agaricomycotina</taxon>
        <taxon>Agaricomycetes</taxon>
        <taxon>Agaricomycetidae</taxon>
        <taxon>Agaricales</taxon>
        <taxon>Marasmiineae</taxon>
        <taxon>Mycenaceae</taxon>
        <taxon>Mycena</taxon>
    </lineage>
</organism>
<accession>A0AAD7MPB0</accession>
<dbReference type="EMBL" id="JARKIB010000190">
    <property type="protein sequence ID" value="KAJ7725927.1"/>
    <property type="molecule type" value="Genomic_DNA"/>
</dbReference>
<protein>
    <submittedName>
        <fullName evidence="1">Uncharacterized protein</fullName>
    </submittedName>
</protein>
<dbReference type="AlphaFoldDB" id="A0AAD7MPB0"/>
<proteinExistence type="predicted"/>
<keyword evidence="2" id="KW-1185">Reference proteome</keyword>
<comment type="caution">
    <text evidence="1">The sequence shown here is derived from an EMBL/GenBank/DDBJ whole genome shotgun (WGS) entry which is preliminary data.</text>
</comment>
<gene>
    <name evidence="1" type="ORF">B0H16DRAFT_1471590</name>
</gene>
<sequence>MAYAASRQTDAPPSTAEKNYPIWMPRFGGKSESSPNWVRCFYLKPLSERIELPSSSLHELQPYHDNLIDIEHLRGSESFENTVSDVRDTDPCLQHFGTVAYHFGLHCWVVFLSSAASKSLPPIPLCVGQRPVYVTHGNLRLNHTVADILPDEIDPNAVLADHELAEIRRWLPHAFGVRLHPWGFIDVLFKSKKDMNLQLKKLAPHCIGSLGAAFIVSKHHPALRASRFSRARRTILERVRKSNTTRSTISAVPESAMLVCGSDYIFEGECVTCRVIWRTEDSAHRVPPRQYWGAVTRAC</sequence>
<dbReference type="Proteomes" id="UP001215598">
    <property type="component" value="Unassembled WGS sequence"/>
</dbReference>
<evidence type="ECO:0000313" key="2">
    <source>
        <dbReference type="Proteomes" id="UP001215598"/>
    </source>
</evidence>
<evidence type="ECO:0000313" key="1">
    <source>
        <dbReference type="EMBL" id="KAJ7725927.1"/>
    </source>
</evidence>